<dbReference type="Pfam" id="PF00676">
    <property type="entry name" value="E1_dh"/>
    <property type="match status" value="1"/>
</dbReference>
<dbReference type="FunFam" id="3.40.50.970:FF:000001">
    <property type="entry name" value="Pyruvate dehydrogenase E1 beta subunit"/>
    <property type="match status" value="1"/>
</dbReference>
<gene>
    <name evidence="6" type="ORF">A7A78_00430</name>
</gene>
<keyword evidence="4" id="KW-0786">Thiamine pyrophosphate</keyword>
<dbReference type="Pfam" id="PF02780">
    <property type="entry name" value="Transketolase_C"/>
    <property type="match status" value="1"/>
</dbReference>
<dbReference type="RefSeq" id="WP_068760159.1">
    <property type="nucleotide sequence ID" value="NZ_LXIE01000001.1"/>
</dbReference>
<organism evidence="6 7">
    <name type="scientific">Aequorivita soesokkakensis</name>
    <dbReference type="NCBI Taxonomy" id="1385699"/>
    <lineage>
        <taxon>Bacteria</taxon>
        <taxon>Pseudomonadati</taxon>
        <taxon>Bacteroidota</taxon>
        <taxon>Flavobacteriia</taxon>
        <taxon>Flavobacteriales</taxon>
        <taxon>Flavobacteriaceae</taxon>
        <taxon>Aequorivita</taxon>
    </lineage>
</organism>
<evidence type="ECO:0000259" key="5">
    <source>
        <dbReference type="SMART" id="SM00861"/>
    </source>
</evidence>
<feature type="domain" description="Transketolase-like pyrimidine-binding" evidence="5">
    <location>
        <begin position="352"/>
        <end position="525"/>
    </location>
</feature>
<dbReference type="OrthoDB" id="9771835at2"/>
<proteinExistence type="predicted"/>
<dbReference type="InterPro" id="IPR033248">
    <property type="entry name" value="Transketolase_C"/>
</dbReference>
<dbReference type="SUPFAM" id="SSF52518">
    <property type="entry name" value="Thiamin diphosphate-binding fold (THDP-binding)"/>
    <property type="match status" value="2"/>
</dbReference>
<keyword evidence="3" id="KW-0560">Oxidoreductase</keyword>
<comment type="cofactor">
    <cofactor evidence="1">
        <name>thiamine diphosphate</name>
        <dbReference type="ChEBI" id="CHEBI:58937"/>
    </cofactor>
</comment>
<evidence type="ECO:0000313" key="6">
    <source>
        <dbReference type="EMBL" id="OAD92418.1"/>
    </source>
</evidence>
<reference evidence="6 7" key="1">
    <citation type="submission" date="2016-05" db="EMBL/GenBank/DDBJ databases">
        <title>Genome sequencing of Vitellibacter soesokkakensis RSSK-12.</title>
        <authorList>
            <person name="Thevarajoo S."/>
            <person name="Selvaratnam C."/>
            <person name="Goh K.M."/>
            <person name="Chan K.-G."/>
            <person name="Chong C.S."/>
        </authorList>
    </citation>
    <scope>NUCLEOTIDE SEQUENCE [LARGE SCALE GENOMIC DNA]</scope>
    <source>
        <strain evidence="6 7">RSSK-12</strain>
    </source>
</reference>
<dbReference type="STRING" id="1385699.A7A78_00430"/>
<dbReference type="AlphaFoldDB" id="A0A1A9LGH3"/>
<dbReference type="SMART" id="SM00861">
    <property type="entry name" value="Transket_pyr"/>
    <property type="match status" value="1"/>
</dbReference>
<dbReference type="PANTHER" id="PTHR43257:SF2">
    <property type="entry name" value="PYRUVATE DEHYDROGENASE E1 COMPONENT SUBUNIT BETA"/>
    <property type="match status" value="1"/>
</dbReference>
<protein>
    <submittedName>
        <fullName evidence="6">Dehydrogenase</fullName>
    </submittedName>
</protein>
<dbReference type="InterPro" id="IPR005475">
    <property type="entry name" value="Transketolase-like_Pyr-bd"/>
</dbReference>
<dbReference type="FunFam" id="3.40.50.920:FF:000001">
    <property type="entry name" value="Pyruvate dehydrogenase E1 beta subunit"/>
    <property type="match status" value="1"/>
</dbReference>
<evidence type="ECO:0000256" key="4">
    <source>
        <dbReference type="ARBA" id="ARBA00023052"/>
    </source>
</evidence>
<evidence type="ECO:0000256" key="2">
    <source>
        <dbReference type="ARBA" id="ARBA00003906"/>
    </source>
</evidence>
<dbReference type="GO" id="GO:0016624">
    <property type="term" value="F:oxidoreductase activity, acting on the aldehyde or oxo group of donors, disulfide as acceptor"/>
    <property type="evidence" value="ECO:0007669"/>
    <property type="project" value="InterPro"/>
</dbReference>
<evidence type="ECO:0000256" key="1">
    <source>
        <dbReference type="ARBA" id="ARBA00001964"/>
    </source>
</evidence>
<name>A0A1A9LGH3_9FLAO</name>
<comment type="caution">
    <text evidence="6">The sequence shown here is derived from an EMBL/GenBank/DDBJ whole genome shotgun (WGS) entry which is preliminary data.</text>
</comment>
<dbReference type="InterPro" id="IPR009014">
    <property type="entry name" value="Transketo_C/PFOR_II"/>
</dbReference>
<dbReference type="SUPFAM" id="SSF52922">
    <property type="entry name" value="TK C-terminal domain-like"/>
    <property type="match status" value="1"/>
</dbReference>
<dbReference type="PANTHER" id="PTHR43257">
    <property type="entry name" value="PYRUVATE DEHYDROGENASE E1 COMPONENT BETA SUBUNIT"/>
    <property type="match status" value="1"/>
</dbReference>
<accession>A0A1A9LGH3</accession>
<evidence type="ECO:0000313" key="7">
    <source>
        <dbReference type="Proteomes" id="UP000077552"/>
    </source>
</evidence>
<dbReference type="CDD" id="cd07036">
    <property type="entry name" value="TPP_PYR_E1-PDHc-beta_like"/>
    <property type="match status" value="1"/>
</dbReference>
<keyword evidence="7" id="KW-1185">Reference proteome</keyword>
<dbReference type="Pfam" id="PF02779">
    <property type="entry name" value="Transket_pyr"/>
    <property type="match status" value="1"/>
</dbReference>
<dbReference type="Proteomes" id="UP000077552">
    <property type="component" value="Unassembled WGS sequence"/>
</dbReference>
<sequence>MMKPETTPHIFFDYNRKDLDNEILLKLYRGMLKPRMIEEKMLILLRQGKVSKWFSGIGQEAISVGITAVLDKDEYILPMHRNLAVFTMRDIPLHRLFSQWQGKANGFTKGRDRSFHFGTQEFHIVGMISHLGPQFGVADGIALANKLKGNNKVCAVFTGEGGTSEGDIHEALNVASVWQLPVLFCVENNGYGLSTPTNEQYNCENIADRGKGYGMEAHIIEGNDILEVYTKLKNLVESMRINPRPVLLEFKTFRMRGHEEASGTKYVPTDLIDEWGLRDPLLNYESYLLNEGVLSEEKIQEFKDEFKHEIDENLDIAFAEPKIESTEANELNDVYKEFKYQEVKENSKKENIRLIDAISQGLKQSMERHDNLVIMGQDVAEYGGVFKITEGFVEQFGKDRVRNTPICESAIVSAAMGLSINGYKAIVEMQFADFVTSGFNPIINYLAKSHYRWSEKADVVVRMPCGAGVGAGPFHSQTNEAWFTHTPGLKVVYPAFPYDAKGLLATSIEDPNPVMFFEHKALYRSIRQDVPTDYYTLPLGKASLLKEGKDVTIITYGAGVHWALDTLDQNQEISADLIDLRTLVPLDTEAIYNSVKKTGKVIILQEDSMFGGIASDISALIMENCFEYLDAPVKRVASLETPIPFAANLESAYLPKQKFKEILLDLLSY</sequence>
<dbReference type="EMBL" id="LXIE01000001">
    <property type="protein sequence ID" value="OAD92418.1"/>
    <property type="molecule type" value="Genomic_DNA"/>
</dbReference>
<dbReference type="InterPro" id="IPR029061">
    <property type="entry name" value="THDP-binding"/>
</dbReference>
<dbReference type="Gene3D" id="3.40.50.970">
    <property type="match status" value="2"/>
</dbReference>
<dbReference type="Gene3D" id="3.40.50.920">
    <property type="match status" value="1"/>
</dbReference>
<dbReference type="InterPro" id="IPR001017">
    <property type="entry name" value="DH_E1"/>
</dbReference>
<evidence type="ECO:0000256" key="3">
    <source>
        <dbReference type="ARBA" id="ARBA00023002"/>
    </source>
</evidence>
<dbReference type="CDD" id="cd02000">
    <property type="entry name" value="TPP_E1_PDC_ADC_BCADC"/>
    <property type="match status" value="1"/>
</dbReference>
<comment type="function">
    <text evidence="2">E1 component of the 2-oxoglutarate dehydrogenase (OGDH) complex which catalyzes the decarboxylation of 2-oxoglutarate, the first step in the conversion of 2-oxoglutarate to succinyl-CoA and CO(2).</text>
</comment>